<feature type="transmembrane region" description="Helical" evidence="1">
    <location>
        <begin position="73"/>
        <end position="95"/>
    </location>
</feature>
<keyword evidence="1" id="KW-1133">Transmembrane helix</keyword>
<keyword evidence="3" id="KW-1185">Reference proteome</keyword>
<proteinExistence type="predicted"/>
<protein>
    <submittedName>
        <fullName evidence="2">Uncharacterized protein</fullName>
    </submittedName>
</protein>
<organism evidence="2 3">
    <name type="scientific">Terfezia boudieri ATCC MYA-4762</name>
    <dbReference type="NCBI Taxonomy" id="1051890"/>
    <lineage>
        <taxon>Eukaryota</taxon>
        <taxon>Fungi</taxon>
        <taxon>Dikarya</taxon>
        <taxon>Ascomycota</taxon>
        <taxon>Pezizomycotina</taxon>
        <taxon>Pezizomycetes</taxon>
        <taxon>Pezizales</taxon>
        <taxon>Pezizaceae</taxon>
        <taxon>Terfezia</taxon>
    </lineage>
</organism>
<keyword evidence="1" id="KW-0812">Transmembrane</keyword>
<reference evidence="2 3" key="1">
    <citation type="journal article" date="2018" name="Nat. Ecol. Evol.">
        <title>Pezizomycetes genomes reveal the molecular basis of ectomycorrhizal truffle lifestyle.</title>
        <authorList>
            <person name="Murat C."/>
            <person name="Payen T."/>
            <person name="Noel B."/>
            <person name="Kuo A."/>
            <person name="Morin E."/>
            <person name="Chen J."/>
            <person name="Kohler A."/>
            <person name="Krizsan K."/>
            <person name="Balestrini R."/>
            <person name="Da Silva C."/>
            <person name="Montanini B."/>
            <person name="Hainaut M."/>
            <person name="Levati E."/>
            <person name="Barry K.W."/>
            <person name="Belfiori B."/>
            <person name="Cichocki N."/>
            <person name="Clum A."/>
            <person name="Dockter R.B."/>
            <person name="Fauchery L."/>
            <person name="Guy J."/>
            <person name="Iotti M."/>
            <person name="Le Tacon F."/>
            <person name="Lindquist E.A."/>
            <person name="Lipzen A."/>
            <person name="Malagnac F."/>
            <person name="Mello A."/>
            <person name="Molinier V."/>
            <person name="Miyauchi S."/>
            <person name="Poulain J."/>
            <person name="Riccioni C."/>
            <person name="Rubini A."/>
            <person name="Sitrit Y."/>
            <person name="Splivallo R."/>
            <person name="Traeger S."/>
            <person name="Wang M."/>
            <person name="Zifcakova L."/>
            <person name="Wipf D."/>
            <person name="Zambonelli A."/>
            <person name="Paolocci F."/>
            <person name="Nowrousian M."/>
            <person name="Ottonello S."/>
            <person name="Baldrian P."/>
            <person name="Spatafora J.W."/>
            <person name="Henrissat B."/>
            <person name="Nagy L.G."/>
            <person name="Aury J.M."/>
            <person name="Wincker P."/>
            <person name="Grigoriev I.V."/>
            <person name="Bonfante P."/>
            <person name="Martin F.M."/>
        </authorList>
    </citation>
    <scope>NUCLEOTIDE SEQUENCE [LARGE SCALE GENOMIC DNA]</scope>
    <source>
        <strain evidence="2 3">ATCC MYA-4762</strain>
    </source>
</reference>
<evidence type="ECO:0000313" key="3">
    <source>
        <dbReference type="Proteomes" id="UP000267821"/>
    </source>
</evidence>
<dbReference type="InParanoid" id="A0A3N4M454"/>
<dbReference type="Proteomes" id="UP000267821">
    <property type="component" value="Unassembled WGS sequence"/>
</dbReference>
<evidence type="ECO:0000313" key="2">
    <source>
        <dbReference type="EMBL" id="RPB28689.1"/>
    </source>
</evidence>
<gene>
    <name evidence="2" type="ORF">L211DRAFT_403472</name>
</gene>
<accession>A0A3N4M454</accession>
<sequence>MCIYCIYIYVKWISSIQITAVLSSSIQSYLQLRLFYASIYITSPTYDTYCCTLLFTYICTVPTYCCTYNIYYLLYRPIIVCVSISYILYLMYSIYLPG</sequence>
<feature type="transmembrane region" description="Helical" evidence="1">
    <location>
        <begin position="7"/>
        <end position="26"/>
    </location>
</feature>
<keyword evidence="1" id="KW-0472">Membrane</keyword>
<name>A0A3N4M454_9PEZI</name>
<evidence type="ECO:0000256" key="1">
    <source>
        <dbReference type="SAM" id="Phobius"/>
    </source>
</evidence>
<dbReference type="EMBL" id="ML121529">
    <property type="protein sequence ID" value="RPB28689.1"/>
    <property type="molecule type" value="Genomic_DNA"/>
</dbReference>
<dbReference type="AlphaFoldDB" id="A0A3N4M454"/>
<feature type="transmembrane region" description="Helical" evidence="1">
    <location>
        <begin position="46"/>
        <end position="66"/>
    </location>
</feature>